<comment type="caution">
    <text evidence="1">The sequence shown here is derived from an EMBL/GenBank/DDBJ whole genome shotgun (WGS) entry which is preliminary data.</text>
</comment>
<accession>A0A0F9XUS6</accession>
<organism evidence="1">
    <name type="scientific">marine sediment metagenome</name>
    <dbReference type="NCBI Taxonomy" id="412755"/>
    <lineage>
        <taxon>unclassified sequences</taxon>
        <taxon>metagenomes</taxon>
        <taxon>ecological metagenomes</taxon>
    </lineage>
</organism>
<protein>
    <submittedName>
        <fullName evidence="1">Uncharacterized protein</fullName>
    </submittedName>
</protein>
<reference evidence="1" key="1">
    <citation type="journal article" date="2015" name="Nature">
        <title>Complex archaea that bridge the gap between prokaryotes and eukaryotes.</title>
        <authorList>
            <person name="Spang A."/>
            <person name="Saw J.H."/>
            <person name="Jorgensen S.L."/>
            <person name="Zaremba-Niedzwiedzka K."/>
            <person name="Martijn J."/>
            <person name="Lind A.E."/>
            <person name="van Eijk R."/>
            <person name="Schleper C."/>
            <person name="Guy L."/>
            <person name="Ettema T.J."/>
        </authorList>
    </citation>
    <scope>NUCLEOTIDE SEQUENCE</scope>
</reference>
<proteinExistence type="predicted"/>
<name>A0A0F9XUS6_9ZZZZ</name>
<evidence type="ECO:0000313" key="1">
    <source>
        <dbReference type="EMBL" id="KKN96103.1"/>
    </source>
</evidence>
<dbReference type="EMBL" id="LAZR01000066">
    <property type="protein sequence ID" value="KKN96103.1"/>
    <property type="molecule type" value="Genomic_DNA"/>
</dbReference>
<sequence length="97" mass="10994">MQADNVNLFIMNAHSHYFEVKQEVPVGKELLRNCRLFDNEPALLEAVCQETGCELDEVAGSTFYITMRHGEPTLIDDRGFAQTIEGPVEDFIADFEL</sequence>
<dbReference type="AlphaFoldDB" id="A0A0F9XUS6"/>
<gene>
    <name evidence="1" type="ORF">LCGC14_0170320</name>
</gene>